<feature type="transmembrane region" description="Helical" evidence="2">
    <location>
        <begin position="64"/>
        <end position="87"/>
    </location>
</feature>
<name>A0ABP9E3J5_9ACTN</name>
<feature type="transmembrane region" description="Helical" evidence="2">
    <location>
        <begin position="108"/>
        <end position="128"/>
    </location>
</feature>
<protein>
    <recommendedName>
        <fullName evidence="5">Phosphoesterase PA-phosphatase</fullName>
    </recommendedName>
</protein>
<feature type="region of interest" description="Disordered" evidence="1">
    <location>
        <begin position="1"/>
        <end position="28"/>
    </location>
</feature>
<dbReference type="EMBL" id="BAABIS010000001">
    <property type="protein sequence ID" value="GAA4867381.1"/>
    <property type="molecule type" value="Genomic_DNA"/>
</dbReference>
<organism evidence="3 4">
    <name type="scientific">Kitasatospora terrestris</name>
    <dbReference type="NCBI Taxonomy" id="258051"/>
    <lineage>
        <taxon>Bacteria</taxon>
        <taxon>Bacillati</taxon>
        <taxon>Actinomycetota</taxon>
        <taxon>Actinomycetes</taxon>
        <taxon>Kitasatosporales</taxon>
        <taxon>Streptomycetaceae</taxon>
        <taxon>Kitasatospora</taxon>
    </lineage>
</organism>
<keyword evidence="2" id="KW-0812">Transmembrane</keyword>
<sequence>MTTAGASTADTPEATTGASTADAPAPGAAAAPSASAVWARRVTDGVEPKNVILAFLPLIGVARYGWTGLAWAAFAALFAAVVPTLFIRAGIRRGSLEDRHVGRRKRRLVVIPFIMASVLFSFAVMVLADAPADMTAMVAAMFAALVPIMVITVWWKVSIHTAVAAGAVVCTAVALGPWWLLLLAAVPVIGWSRVVLRDHTPAQTVVGALVGAATAGLTFWAAR</sequence>
<feature type="transmembrane region" description="Helical" evidence="2">
    <location>
        <begin position="202"/>
        <end position="222"/>
    </location>
</feature>
<reference evidence="4" key="1">
    <citation type="journal article" date="2019" name="Int. J. Syst. Evol. Microbiol.">
        <title>The Global Catalogue of Microorganisms (GCM) 10K type strain sequencing project: providing services to taxonomists for standard genome sequencing and annotation.</title>
        <authorList>
            <consortium name="The Broad Institute Genomics Platform"/>
            <consortium name="The Broad Institute Genome Sequencing Center for Infectious Disease"/>
            <person name="Wu L."/>
            <person name="Ma J."/>
        </authorList>
    </citation>
    <scope>NUCLEOTIDE SEQUENCE [LARGE SCALE GENOMIC DNA]</scope>
    <source>
        <strain evidence="4">JCM 13006</strain>
    </source>
</reference>
<keyword evidence="2" id="KW-0472">Membrane</keyword>
<accession>A0ABP9E3J5</accession>
<evidence type="ECO:0000256" key="1">
    <source>
        <dbReference type="SAM" id="MobiDB-lite"/>
    </source>
</evidence>
<gene>
    <name evidence="3" type="ORF">GCM10023235_52430</name>
</gene>
<evidence type="ECO:0000256" key="2">
    <source>
        <dbReference type="SAM" id="Phobius"/>
    </source>
</evidence>
<evidence type="ECO:0000313" key="4">
    <source>
        <dbReference type="Proteomes" id="UP001501752"/>
    </source>
</evidence>
<keyword evidence="4" id="KW-1185">Reference proteome</keyword>
<feature type="transmembrane region" description="Helical" evidence="2">
    <location>
        <begin position="134"/>
        <end position="155"/>
    </location>
</feature>
<proteinExistence type="predicted"/>
<evidence type="ECO:0000313" key="3">
    <source>
        <dbReference type="EMBL" id="GAA4867381.1"/>
    </source>
</evidence>
<dbReference type="RefSeq" id="WP_345699326.1">
    <property type="nucleotide sequence ID" value="NZ_BAABIS010000001.1"/>
</dbReference>
<feature type="compositionally biased region" description="Low complexity" evidence="1">
    <location>
        <begin position="14"/>
        <end position="28"/>
    </location>
</feature>
<feature type="transmembrane region" description="Helical" evidence="2">
    <location>
        <begin position="162"/>
        <end position="190"/>
    </location>
</feature>
<comment type="caution">
    <text evidence="3">The sequence shown here is derived from an EMBL/GenBank/DDBJ whole genome shotgun (WGS) entry which is preliminary data.</text>
</comment>
<evidence type="ECO:0008006" key="5">
    <source>
        <dbReference type="Google" id="ProtNLM"/>
    </source>
</evidence>
<feature type="compositionally biased region" description="Polar residues" evidence="1">
    <location>
        <begin position="1"/>
        <end position="10"/>
    </location>
</feature>
<dbReference type="Proteomes" id="UP001501752">
    <property type="component" value="Unassembled WGS sequence"/>
</dbReference>
<keyword evidence="2" id="KW-1133">Transmembrane helix</keyword>